<evidence type="ECO:0000256" key="2">
    <source>
        <dbReference type="ARBA" id="ARBA00022723"/>
    </source>
</evidence>
<dbReference type="PROSITE" id="PS51257">
    <property type="entry name" value="PROKAR_LIPOPROTEIN"/>
    <property type="match status" value="1"/>
</dbReference>
<dbReference type="GO" id="GO:0046872">
    <property type="term" value="F:metal ion binding"/>
    <property type="evidence" value="ECO:0007669"/>
    <property type="project" value="UniProtKB-KW"/>
</dbReference>
<dbReference type="GO" id="GO:0020037">
    <property type="term" value="F:heme binding"/>
    <property type="evidence" value="ECO:0007669"/>
    <property type="project" value="InterPro"/>
</dbReference>
<dbReference type="RefSeq" id="WP_106088850.1">
    <property type="nucleotide sequence ID" value="NZ_PVNL01000041.1"/>
</dbReference>
<keyword evidence="1 4" id="KW-0349">Heme</keyword>
<feature type="signal peptide" evidence="5">
    <location>
        <begin position="1"/>
        <end position="19"/>
    </location>
</feature>
<reference evidence="7 8" key="1">
    <citation type="submission" date="2018-03" db="EMBL/GenBank/DDBJ databases">
        <title>Draft Genome Sequences of the Obligatory Marine Myxobacteria Enhygromyxa salina SWB007.</title>
        <authorList>
            <person name="Poehlein A."/>
            <person name="Moghaddam J.A."/>
            <person name="Harms H."/>
            <person name="Alanjari M."/>
            <person name="Koenig G.M."/>
            <person name="Daniel R."/>
            <person name="Schaeberle T.F."/>
        </authorList>
    </citation>
    <scope>NUCLEOTIDE SEQUENCE [LARGE SCALE GENOMIC DNA]</scope>
    <source>
        <strain evidence="7 8">SWB007</strain>
    </source>
</reference>
<keyword evidence="3 4" id="KW-0408">Iron</keyword>
<dbReference type="Gene3D" id="1.10.760.10">
    <property type="entry name" value="Cytochrome c-like domain"/>
    <property type="match status" value="1"/>
</dbReference>
<dbReference type="Proteomes" id="UP000238823">
    <property type="component" value="Unassembled WGS sequence"/>
</dbReference>
<comment type="caution">
    <text evidence="7">The sequence shown here is derived from an EMBL/GenBank/DDBJ whole genome shotgun (WGS) entry which is preliminary data.</text>
</comment>
<proteinExistence type="predicted"/>
<feature type="domain" description="Cytochrome c" evidence="6">
    <location>
        <begin position="190"/>
        <end position="275"/>
    </location>
</feature>
<dbReference type="PROSITE" id="PS51007">
    <property type="entry name" value="CYTC"/>
    <property type="match status" value="1"/>
</dbReference>
<protein>
    <recommendedName>
        <fullName evidence="6">Cytochrome c domain-containing protein</fullName>
    </recommendedName>
</protein>
<gene>
    <name evidence="7" type="ORF">ENSA7_18300</name>
</gene>
<evidence type="ECO:0000256" key="5">
    <source>
        <dbReference type="SAM" id="SignalP"/>
    </source>
</evidence>
<sequence length="299" mass="31901">MKKLHALLACSLLAACADADDEMANTDPSTELSEYDLARGGRLFDKWYADSSFEGMFTPGSEGGPFGDGTLADVNGAAFPNDEGHDYRLKNFFGWDLRGTEGIYGPGYADKSYALSTNLLALPRSHAELVTWFEGGGDGLPAYGDVLRADQIDDMAAFVLAMRTGQLPRASEIWALSATAPSSYTLLPGGDVQAGHAAYASTCAQCHGVDGTVYLFDDGEYTLGSFARQKAYEGWFKLLVGHPGSLMGPQVPDGLTAAEQAAWILDVFAALCDREVYPATGASKADVEDGDPRCGKYLR</sequence>
<name>A0A2S9YTY5_9BACT</name>
<dbReference type="SUPFAM" id="SSF46626">
    <property type="entry name" value="Cytochrome c"/>
    <property type="match status" value="1"/>
</dbReference>
<dbReference type="AlphaFoldDB" id="A0A2S9YTY5"/>
<dbReference type="InterPro" id="IPR036909">
    <property type="entry name" value="Cyt_c-like_dom_sf"/>
</dbReference>
<evidence type="ECO:0000313" key="7">
    <source>
        <dbReference type="EMBL" id="PRQ08544.1"/>
    </source>
</evidence>
<evidence type="ECO:0000256" key="4">
    <source>
        <dbReference type="PROSITE-ProRule" id="PRU00433"/>
    </source>
</evidence>
<organism evidence="7 8">
    <name type="scientific">Enhygromyxa salina</name>
    <dbReference type="NCBI Taxonomy" id="215803"/>
    <lineage>
        <taxon>Bacteria</taxon>
        <taxon>Pseudomonadati</taxon>
        <taxon>Myxococcota</taxon>
        <taxon>Polyangia</taxon>
        <taxon>Nannocystales</taxon>
        <taxon>Nannocystaceae</taxon>
        <taxon>Enhygromyxa</taxon>
    </lineage>
</organism>
<evidence type="ECO:0000313" key="8">
    <source>
        <dbReference type="Proteomes" id="UP000238823"/>
    </source>
</evidence>
<evidence type="ECO:0000256" key="3">
    <source>
        <dbReference type="ARBA" id="ARBA00023004"/>
    </source>
</evidence>
<dbReference type="OrthoDB" id="9811281at2"/>
<dbReference type="EMBL" id="PVNL01000041">
    <property type="protein sequence ID" value="PRQ08544.1"/>
    <property type="molecule type" value="Genomic_DNA"/>
</dbReference>
<evidence type="ECO:0000256" key="1">
    <source>
        <dbReference type="ARBA" id="ARBA00022617"/>
    </source>
</evidence>
<feature type="chain" id="PRO_5015581065" description="Cytochrome c domain-containing protein" evidence="5">
    <location>
        <begin position="20"/>
        <end position="299"/>
    </location>
</feature>
<keyword evidence="5" id="KW-0732">Signal</keyword>
<keyword evidence="2 4" id="KW-0479">Metal-binding</keyword>
<dbReference type="GO" id="GO:0009055">
    <property type="term" value="F:electron transfer activity"/>
    <property type="evidence" value="ECO:0007669"/>
    <property type="project" value="InterPro"/>
</dbReference>
<dbReference type="InterPro" id="IPR009056">
    <property type="entry name" value="Cyt_c-like_dom"/>
</dbReference>
<accession>A0A2S9YTY5</accession>
<evidence type="ECO:0000259" key="6">
    <source>
        <dbReference type="PROSITE" id="PS51007"/>
    </source>
</evidence>